<reference evidence="1" key="1">
    <citation type="submission" date="2020-04" db="EMBL/GenBank/DDBJ databases">
        <authorList>
            <person name="Chiriac C."/>
            <person name="Salcher M."/>
            <person name="Ghai R."/>
            <person name="Kavagutti S V."/>
        </authorList>
    </citation>
    <scope>NUCLEOTIDE SEQUENCE</scope>
</reference>
<keyword evidence="1" id="KW-0255">Endonuclease</keyword>
<protein>
    <submittedName>
        <fullName evidence="1">RuvC Holliday junction resolvasome, endonuclease subunit</fullName>
    </submittedName>
</protein>
<dbReference type="InterPro" id="IPR036397">
    <property type="entry name" value="RNaseH_sf"/>
</dbReference>
<dbReference type="Gene3D" id="3.30.420.10">
    <property type="entry name" value="Ribonuclease H-like superfamily/Ribonuclease H"/>
    <property type="match status" value="1"/>
</dbReference>
<sequence length="165" mass="17811">MCFAVGLDLSLSCTGVAVIDDEGILVTTAAIKTKACNGVRGRVGRYDQLSKQIVSIINSYSPCDVLIEGYSFGSKGRGQIDRAESGGVIRHQIITQCPGVRMIDEIAPLSLQKEVTGYGGGKGKEKKKAMKDAVEEVYGELGYKTSDQYDAVGLALVLWWRENSE</sequence>
<organism evidence="1">
    <name type="scientific">uncultured Caudovirales phage</name>
    <dbReference type="NCBI Taxonomy" id="2100421"/>
    <lineage>
        <taxon>Viruses</taxon>
        <taxon>Duplodnaviria</taxon>
        <taxon>Heunggongvirae</taxon>
        <taxon>Uroviricota</taxon>
        <taxon>Caudoviricetes</taxon>
        <taxon>Peduoviridae</taxon>
        <taxon>Maltschvirus</taxon>
        <taxon>Maltschvirus maltsch</taxon>
    </lineage>
</organism>
<keyword evidence="1" id="KW-0540">Nuclease</keyword>
<dbReference type="InterPro" id="IPR012337">
    <property type="entry name" value="RNaseH-like_sf"/>
</dbReference>
<dbReference type="SUPFAM" id="SSF53098">
    <property type="entry name" value="Ribonuclease H-like"/>
    <property type="match status" value="1"/>
</dbReference>
<proteinExistence type="predicted"/>
<gene>
    <name evidence="1" type="ORF">UFOVP785_5</name>
</gene>
<dbReference type="EMBL" id="LR796736">
    <property type="protein sequence ID" value="CAB4161977.1"/>
    <property type="molecule type" value="Genomic_DNA"/>
</dbReference>
<evidence type="ECO:0000313" key="1">
    <source>
        <dbReference type="EMBL" id="CAB4161977.1"/>
    </source>
</evidence>
<accession>A0A6J5NSH9</accession>
<dbReference type="GO" id="GO:0003676">
    <property type="term" value="F:nucleic acid binding"/>
    <property type="evidence" value="ECO:0007669"/>
    <property type="project" value="InterPro"/>
</dbReference>
<name>A0A6J5NSH9_9CAUD</name>
<dbReference type="GO" id="GO:0004519">
    <property type="term" value="F:endonuclease activity"/>
    <property type="evidence" value="ECO:0007669"/>
    <property type="project" value="UniProtKB-KW"/>
</dbReference>
<keyword evidence="1" id="KW-0378">Hydrolase</keyword>